<keyword evidence="3" id="KW-1185">Reference proteome</keyword>
<dbReference type="RefSeq" id="XP_062745960.1">
    <property type="nucleotide sequence ID" value="XM_062883365.1"/>
</dbReference>
<evidence type="ECO:0000259" key="1">
    <source>
        <dbReference type="Pfam" id="PF24494"/>
    </source>
</evidence>
<reference evidence="2 3" key="1">
    <citation type="journal article" date="2023" name="bioRxiv">
        <title>High-quality genome assemblies of four members of thePodospora anserinaspecies complex.</title>
        <authorList>
            <person name="Ament-Velasquez S.L."/>
            <person name="Vogan A.A."/>
            <person name="Wallerman O."/>
            <person name="Hartmann F."/>
            <person name="Gautier V."/>
            <person name="Silar P."/>
            <person name="Giraud T."/>
            <person name="Johannesson H."/>
        </authorList>
    </citation>
    <scope>NUCLEOTIDE SEQUENCE [LARGE SCALE GENOMIC DNA]</scope>
    <source>
        <strain evidence="2 3">CBS 415.72m</strain>
    </source>
</reference>
<dbReference type="Proteomes" id="UP001323405">
    <property type="component" value="Unassembled WGS sequence"/>
</dbReference>
<sequence length="169" mass="19252">MDSVRCSHKELPPYLYRIQGRTTETQYNQSGGLEARDTTTLFGRTSGQDKFSEAVYNQFDWYLGGRTQFISFFSSKIHAICWGRKLKKWGRRSHSDDDWSILTIDTSCLENTYVFKLSTVIDELGVQIPQKAGDAHKDDAYFCLYRVPPCAIVSKKTGSELDPSDSIGR</sequence>
<evidence type="ECO:0000313" key="3">
    <source>
        <dbReference type="Proteomes" id="UP001323405"/>
    </source>
</evidence>
<name>A0ABR0GML2_9PEZI</name>
<dbReference type="GeneID" id="87902947"/>
<protein>
    <recommendedName>
        <fullName evidence="1">DUF7587 domain-containing protein</fullName>
    </recommendedName>
</protein>
<gene>
    <name evidence="2" type="ORF">QC762_0041230</name>
</gene>
<proteinExistence type="predicted"/>
<evidence type="ECO:0000313" key="2">
    <source>
        <dbReference type="EMBL" id="KAK4656985.1"/>
    </source>
</evidence>
<dbReference type="InterPro" id="IPR056009">
    <property type="entry name" value="DUF7587"/>
</dbReference>
<dbReference type="EMBL" id="JAFFHA010000004">
    <property type="protein sequence ID" value="KAK4656985.1"/>
    <property type="molecule type" value="Genomic_DNA"/>
</dbReference>
<dbReference type="PANTHER" id="PTHR40781:SF1">
    <property type="match status" value="1"/>
</dbReference>
<accession>A0ABR0GML2</accession>
<organism evidence="2 3">
    <name type="scientific">Podospora pseudocomata</name>
    <dbReference type="NCBI Taxonomy" id="2093779"/>
    <lineage>
        <taxon>Eukaryota</taxon>
        <taxon>Fungi</taxon>
        <taxon>Dikarya</taxon>
        <taxon>Ascomycota</taxon>
        <taxon>Pezizomycotina</taxon>
        <taxon>Sordariomycetes</taxon>
        <taxon>Sordariomycetidae</taxon>
        <taxon>Sordariales</taxon>
        <taxon>Podosporaceae</taxon>
        <taxon>Podospora</taxon>
    </lineage>
</organism>
<dbReference type="Pfam" id="PF24494">
    <property type="entry name" value="DUF7587"/>
    <property type="match status" value="1"/>
</dbReference>
<feature type="domain" description="DUF7587" evidence="1">
    <location>
        <begin position="11"/>
        <end position="155"/>
    </location>
</feature>
<dbReference type="PANTHER" id="PTHR40781">
    <property type="match status" value="1"/>
</dbReference>
<comment type="caution">
    <text evidence="2">The sequence shown here is derived from an EMBL/GenBank/DDBJ whole genome shotgun (WGS) entry which is preliminary data.</text>
</comment>